<dbReference type="PROSITE" id="PS50110">
    <property type="entry name" value="RESPONSE_REGULATORY"/>
    <property type="match status" value="1"/>
</dbReference>
<evidence type="ECO:0000313" key="4">
    <source>
        <dbReference type="EMBL" id="MBC2776551.1"/>
    </source>
</evidence>
<name>A0A842HW17_9SPHN</name>
<dbReference type="RefSeq" id="WP_185799823.1">
    <property type="nucleotide sequence ID" value="NZ_JACJVJ010000001.1"/>
</dbReference>
<dbReference type="Proteomes" id="UP000564378">
    <property type="component" value="Unassembled WGS sequence"/>
</dbReference>
<dbReference type="PANTHER" id="PTHR44591">
    <property type="entry name" value="STRESS RESPONSE REGULATOR PROTEIN 1"/>
    <property type="match status" value="1"/>
</dbReference>
<evidence type="ECO:0000313" key="5">
    <source>
        <dbReference type="Proteomes" id="UP000564378"/>
    </source>
</evidence>
<dbReference type="AlphaFoldDB" id="A0A842HW17"/>
<dbReference type="SMART" id="SM00448">
    <property type="entry name" value="REC"/>
    <property type="match status" value="1"/>
</dbReference>
<reference evidence="4 5" key="1">
    <citation type="submission" date="2020-08" db="EMBL/GenBank/DDBJ databases">
        <title>Draft genome sequence of Parasphingopyxis sp. GrpM-11.</title>
        <authorList>
            <person name="Oh J."/>
            <person name="Roh D.-H."/>
        </authorList>
    </citation>
    <scope>NUCLEOTIDE SEQUENCE [LARGE SCALE GENOMIC DNA]</scope>
    <source>
        <strain evidence="4 5">GrpM-11</strain>
    </source>
</reference>
<protein>
    <submittedName>
        <fullName evidence="4">Response regulator</fullName>
    </submittedName>
</protein>
<evidence type="ECO:0000259" key="3">
    <source>
        <dbReference type="PROSITE" id="PS50110"/>
    </source>
</evidence>
<dbReference type="Gene3D" id="3.40.50.2300">
    <property type="match status" value="1"/>
</dbReference>
<dbReference type="GO" id="GO:0000160">
    <property type="term" value="P:phosphorelay signal transduction system"/>
    <property type="evidence" value="ECO:0007669"/>
    <property type="project" value="InterPro"/>
</dbReference>
<dbReference type="Pfam" id="PF00072">
    <property type="entry name" value="Response_reg"/>
    <property type="match status" value="1"/>
</dbReference>
<evidence type="ECO:0000256" key="2">
    <source>
        <dbReference type="PROSITE-ProRule" id="PRU00169"/>
    </source>
</evidence>
<sequence>MSGAKFLVVEDEAIIAMSTEDMLIALGHDPAFTAENLERALEIVAAGGFDAALLDINLNGVESGPVADALAERGIPLIFTTGYGEIRVPEGHQAATVLEKPYTARDLENAIAGLGL</sequence>
<keyword evidence="1 2" id="KW-0597">Phosphoprotein</keyword>
<dbReference type="PANTHER" id="PTHR44591:SF24">
    <property type="entry name" value="PROTEIN-GLUTAMATE METHYLESTERASE_PROTEIN-GLUTAMINE GLUTAMINASE 1"/>
    <property type="match status" value="1"/>
</dbReference>
<evidence type="ECO:0000256" key="1">
    <source>
        <dbReference type="ARBA" id="ARBA00022553"/>
    </source>
</evidence>
<proteinExistence type="predicted"/>
<comment type="caution">
    <text evidence="4">The sequence shown here is derived from an EMBL/GenBank/DDBJ whole genome shotgun (WGS) entry which is preliminary data.</text>
</comment>
<dbReference type="EMBL" id="JACJVJ010000001">
    <property type="protein sequence ID" value="MBC2776551.1"/>
    <property type="molecule type" value="Genomic_DNA"/>
</dbReference>
<organism evidence="4 5">
    <name type="scientific">Parasphingopyxis marina</name>
    <dbReference type="NCBI Taxonomy" id="2761622"/>
    <lineage>
        <taxon>Bacteria</taxon>
        <taxon>Pseudomonadati</taxon>
        <taxon>Pseudomonadota</taxon>
        <taxon>Alphaproteobacteria</taxon>
        <taxon>Sphingomonadales</taxon>
        <taxon>Sphingomonadaceae</taxon>
        <taxon>Parasphingopyxis</taxon>
    </lineage>
</organism>
<dbReference type="InterPro" id="IPR050595">
    <property type="entry name" value="Bact_response_regulator"/>
</dbReference>
<feature type="domain" description="Response regulatory" evidence="3">
    <location>
        <begin position="5"/>
        <end position="115"/>
    </location>
</feature>
<dbReference type="InterPro" id="IPR011006">
    <property type="entry name" value="CheY-like_superfamily"/>
</dbReference>
<dbReference type="InterPro" id="IPR001789">
    <property type="entry name" value="Sig_transdc_resp-reg_receiver"/>
</dbReference>
<keyword evidence="5" id="KW-1185">Reference proteome</keyword>
<accession>A0A842HW17</accession>
<dbReference type="SUPFAM" id="SSF52172">
    <property type="entry name" value="CheY-like"/>
    <property type="match status" value="1"/>
</dbReference>
<gene>
    <name evidence="4" type="ORF">H6P80_02835</name>
</gene>
<feature type="modified residue" description="4-aspartylphosphate" evidence="2">
    <location>
        <position position="55"/>
    </location>
</feature>